<gene>
    <name evidence="1" type="ORF">DPX16_23127</name>
</gene>
<protein>
    <submittedName>
        <fullName evidence="1">Uncharacterized protein</fullName>
    </submittedName>
</protein>
<keyword evidence="2" id="KW-1185">Reference proteome</keyword>
<dbReference type="EMBL" id="RJVU01073043">
    <property type="protein sequence ID" value="ROI27805.1"/>
    <property type="molecule type" value="Genomic_DNA"/>
</dbReference>
<name>A0A3N0XHQ1_ANAGA</name>
<dbReference type="Proteomes" id="UP000281406">
    <property type="component" value="Unassembled WGS sequence"/>
</dbReference>
<sequence length="146" mass="15575">MAALQSVQGNLTGAPVRIGHAEIYCFAPASDGVNAFRGALNLFSGAINPSSALSSNSAILQILIHADDANKQQSVLYLRGWTVDLVARPNGPCFGTAVRGWCSSVIVCVRYGLLGQPREGDLHFSLTTVHPMQTQHPIIHILLEPS</sequence>
<organism evidence="1 2">
    <name type="scientific">Anabarilius grahami</name>
    <name type="common">Kanglang fish</name>
    <name type="synonym">Barilius grahami</name>
    <dbReference type="NCBI Taxonomy" id="495550"/>
    <lineage>
        <taxon>Eukaryota</taxon>
        <taxon>Metazoa</taxon>
        <taxon>Chordata</taxon>
        <taxon>Craniata</taxon>
        <taxon>Vertebrata</taxon>
        <taxon>Euteleostomi</taxon>
        <taxon>Actinopterygii</taxon>
        <taxon>Neopterygii</taxon>
        <taxon>Teleostei</taxon>
        <taxon>Ostariophysi</taxon>
        <taxon>Cypriniformes</taxon>
        <taxon>Xenocyprididae</taxon>
        <taxon>Xenocypridinae</taxon>
        <taxon>Xenocypridinae incertae sedis</taxon>
        <taxon>Anabarilius</taxon>
    </lineage>
</organism>
<evidence type="ECO:0000313" key="1">
    <source>
        <dbReference type="EMBL" id="ROI27805.1"/>
    </source>
</evidence>
<dbReference type="AlphaFoldDB" id="A0A3N0XHQ1"/>
<proteinExistence type="predicted"/>
<comment type="caution">
    <text evidence="1">The sequence shown here is derived from an EMBL/GenBank/DDBJ whole genome shotgun (WGS) entry which is preliminary data.</text>
</comment>
<accession>A0A3N0XHQ1</accession>
<evidence type="ECO:0000313" key="2">
    <source>
        <dbReference type="Proteomes" id="UP000281406"/>
    </source>
</evidence>
<reference evidence="1 2" key="1">
    <citation type="submission" date="2018-10" db="EMBL/GenBank/DDBJ databases">
        <title>Genome assembly for a Yunnan-Guizhou Plateau 3E fish, Anabarilius grahami (Regan), and its evolutionary and genetic applications.</title>
        <authorList>
            <person name="Jiang W."/>
        </authorList>
    </citation>
    <scope>NUCLEOTIDE SEQUENCE [LARGE SCALE GENOMIC DNA]</scope>
    <source>
        <strain evidence="1">AG-KIZ</strain>
        <tissue evidence="1">Muscle</tissue>
    </source>
</reference>